<dbReference type="AlphaFoldDB" id="A0A2W1JVD0"/>
<keyword evidence="6 8" id="KW-1133">Transmembrane helix</keyword>
<evidence type="ECO:0000256" key="2">
    <source>
        <dbReference type="ARBA" id="ARBA00022475"/>
    </source>
</evidence>
<feature type="domain" description="Glycosyltransferase RgtA/B/C/D-like" evidence="9">
    <location>
        <begin position="110"/>
        <end position="267"/>
    </location>
</feature>
<evidence type="ECO:0000256" key="5">
    <source>
        <dbReference type="ARBA" id="ARBA00022692"/>
    </source>
</evidence>
<dbReference type="EMBL" id="PQWO01000008">
    <property type="protein sequence ID" value="PZD72721.1"/>
    <property type="molecule type" value="Genomic_DNA"/>
</dbReference>
<evidence type="ECO:0000256" key="1">
    <source>
        <dbReference type="ARBA" id="ARBA00004651"/>
    </source>
</evidence>
<dbReference type="OrthoDB" id="495800at2"/>
<dbReference type="GO" id="GO:0005886">
    <property type="term" value="C:plasma membrane"/>
    <property type="evidence" value="ECO:0007669"/>
    <property type="project" value="UniProtKB-SubCell"/>
</dbReference>
<dbReference type="InterPro" id="IPR038731">
    <property type="entry name" value="RgtA/B/C-like"/>
</dbReference>
<dbReference type="GO" id="GO:0016763">
    <property type="term" value="F:pentosyltransferase activity"/>
    <property type="evidence" value="ECO:0007669"/>
    <property type="project" value="TreeGrafter"/>
</dbReference>
<dbReference type="PANTHER" id="PTHR33908">
    <property type="entry name" value="MANNOSYLTRANSFERASE YKCB-RELATED"/>
    <property type="match status" value="1"/>
</dbReference>
<feature type="transmembrane region" description="Helical" evidence="8">
    <location>
        <begin position="210"/>
        <end position="232"/>
    </location>
</feature>
<keyword evidence="7 8" id="KW-0472">Membrane</keyword>
<proteinExistence type="predicted"/>
<accession>A0A2W1JVD0</accession>
<comment type="caution">
    <text evidence="10">The sequence shown here is derived from an EMBL/GenBank/DDBJ whole genome shotgun (WGS) entry which is preliminary data.</text>
</comment>
<feature type="transmembrane region" description="Helical" evidence="8">
    <location>
        <begin position="474"/>
        <end position="494"/>
    </location>
</feature>
<protein>
    <recommendedName>
        <fullName evidence="9">Glycosyltransferase RgtA/B/C/D-like domain-containing protein</fullName>
    </recommendedName>
</protein>
<keyword evidence="3" id="KW-0328">Glycosyltransferase</keyword>
<feature type="transmembrane region" description="Helical" evidence="8">
    <location>
        <begin position="379"/>
        <end position="398"/>
    </location>
</feature>
<evidence type="ECO:0000256" key="3">
    <source>
        <dbReference type="ARBA" id="ARBA00022676"/>
    </source>
</evidence>
<evidence type="ECO:0000256" key="8">
    <source>
        <dbReference type="SAM" id="Phobius"/>
    </source>
</evidence>
<evidence type="ECO:0000313" key="11">
    <source>
        <dbReference type="Proteomes" id="UP000248857"/>
    </source>
</evidence>
<dbReference type="Proteomes" id="UP000248857">
    <property type="component" value="Unassembled WGS sequence"/>
</dbReference>
<keyword evidence="5 8" id="KW-0812">Transmembrane</keyword>
<gene>
    <name evidence="10" type="ORF">C1752_03194</name>
</gene>
<dbReference type="InterPro" id="IPR050297">
    <property type="entry name" value="LipidA_mod_glycosyltrf_83"/>
</dbReference>
<evidence type="ECO:0000313" key="10">
    <source>
        <dbReference type="EMBL" id="PZD72721.1"/>
    </source>
</evidence>
<feature type="transmembrane region" description="Helical" evidence="8">
    <location>
        <begin position="348"/>
        <end position="367"/>
    </location>
</feature>
<evidence type="ECO:0000259" key="9">
    <source>
        <dbReference type="Pfam" id="PF13231"/>
    </source>
</evidence>
<evidence type="ECO:0000256" key="4">
    <source>
        <dbReference type="ARBA" id="ARBA00022679"/>
    </source>
</evidence>
<dbReference type="Pfam" id="PF13231">
    <property type="entry name" value="PMT_2"/>
    <property type="match status" value="1"/>
</dbReference>
<feature type="transmembrane region" description="Helical" evidence="8">
    <location>
        <begin position="316"/>
        <end position="336"/>
    </location>
</feature>
<keyword evidence="11" id="KW-1185">Reference proteome</keyword>
<dbReference type="RefSeq" id="WP_110986648.1">
    <property type="nucleotide sequence ID" value="NZ_CAWNWM010000008.1"/>
</dbReference>
<dbReference type="GO" id="GO:0009103">
    <property type="term" value="P:lipopolysaccharide biosynthetic process"/>
    <property type="evidence" value="ECO:0007669"/>
    <property type="project" value="UniProtKB-ARBA"/>
</dbReference>
<feature type="transmembrane region" description="Helical" evidence="8">
    <location>
        <begin position="252"/>
        <end position="273"/>
    </location>
</feature>
<feature type="transmembrane region" description="Helical" evidence="8">
    <location>
        <begin position="410"/>
        <end position="429"/>
    </location>
</feature>
<feature type="transmembrane region" description="Helical" evidence="8">
    <location>
        <begin position="26"/>
        <end position="44"/>
    </location>
</feature>
<evidence type="ECO:0000256" key="6">
    <source>
        <dbReference type="ARBA" id="ARBA00022989"/>
    </source>
</evidence>
<reference evidence="10 11" key="1">
    <citation type="journal article" date="2018" name="Sci. Rep.">
        <title>A novel species of the marine cyanobacterium Acaryochloris with a unique pigment content and lifestyle.</title>
        <authorList>
            <person name="Partensky F."/>
            <person name="Six C."/>
            <person name="Ratin M."/>
            <person name="Garczarek L."/>
            <person name="Vaulot D."/>
            <person name="Probert I."/>
            <person name="Calteau A."/>
            <person name="Gourvil P."/>
            <person name="Marie D."/>
            <person name="Grebert T."/>
            <person name="Bouchier C."/>
            <person name="Le Panse S."/>
            <person name="Gachenot M."/>
            <person name="Rodriguez F."/>
            <person name="Garrido J.L."/>
        </authorList>
    </citation>
    <scope>NUCLEOTIDE SEQUENCE [LARGE SCALE GENOMIC DNA]</scope>
    <source>
        <strain evidence="10 11">RCC1774</strain>
    </source>
</reference>
<dbReference type="PANTHER" id="PTHR33908:SF11">
    <property type="entry name" value="MEMBRANE PROTEIN"/>
    <property type="match status" value="1"/>
</dbReference>
<sequence length="620" mass="68974">MASNLSGDRNHSTEDDRNFYTSMSRAWRFAVIALLAIGICFRFANLDHKVYWFDEVSTSIRVAGHTKSEVEQQFVSRGAVTAQSLLEYQTLQADTPWQETFAALKKSPEQAPLYYLLARLWTQMFGSSVLAVRSLSAFISLLALPCVYWLGLELFRDPRPGWILVMLLSVSPFYVAYAQEARPYSLWTATILLSSIACLRARRLNTMRSWVWVAIATTFSFYTSLLSLFITIGQSLYLLALEKSRSIQTKYLAAVGIASLFFTPWLIIIITSVKTIEDNTGWMRMPMELSSMVAIWIAPILLTFGDLPFPTTIDPVKTLGIVLLLLVLTWVLFLIIKPQIKTTQQIGLLIIGLPVVSGLLYIGLRVISSRSQVAALDPVATGGLVVALFIFALVIYAIRFIQSSANSKLWLFPLTLGLTTPLSLMLIDLVQSGQSSANPRYMVPLMMAIQLAVAYLFACKIFEKSPQLISRSQRWTGVMAFVIGVGLFSCTLNLEKSPIYQKSRNRHNIPIAKILRGVESPLLAEPQATLDLISLSHSLESNTQVQPLTENLSLLSNACKAKAQSLYIFNPSPALQVQLQESNSLEAAPIYKPKLLIPSEIALSLWSVKPAERCIPGKDS</sequence>
<feature type="transmembrane region" description="Helical" evidence="8">
    <location>
        <begin position="285"/>
        <end position="304"/>
    </location>
</feature>
<feature type="transmembrane region" description="Helical" evidence="8">
    <location>
        <begin position="441"/>
        <end position="462"/>
    </location>
</feature>
<organism evidence="10 11">
    <name type="scientific">Acaryochloris thomasi RCC1774</name>
    <dbReference type="NCBI Taxonomy" id="1764569"/>
    <lineage>
        <taxon>Bacteria</taxon>
        <taxon>Bacillati</taxon>
        <taxon>Cyanobacteriota</taxon>
        <taxon>Cyanophyceae</taxon>
        <taxon>Acaryochloridales</taxon>
        <taxon>Acaryochloridaceae</taxon>
        <taxon>Acaryochloris</taxon>
        <taxon>Acaryochloris thomasi</taxon>
    </lineage>
</organism>
<feature type="transmembrane region" description="Helical" evidence="8">
    <location>
        <begin position="130"/>
        <end position="150"/>
    </location>
</feature>
<name>A0A2W1JVD0_9CYAN</name>
<feature type="transmembrane region" description="Helical" evidence="8">
    <location>
        <begin position="162"/>
        <end position="178"/>
    </location>
</feature>
<comment type="subcellular location">
    <subcellularLocation>
        <location evidence="1">Cell membrane</location>
        <topology evidence="1">Multi-pass membrane protein</topology>
    </subcellularLocation>
</comment>
<keyword evidence="2" id="KW-1003">Cell membrane</keyword>
<evidence type="ECO:0000256" key="7">
    <source>
        <dbReference type="ARBA" id="ARBA00023136"/>
    </source>
</evidence>
<keyword evidence="4" id="KW-0808">Transferase</keyword>